<keyword evidence="2" id="KW-1185">Reference proteome</keyword>
<accession>A0ABW7J660</accession>
<evidence type="ECO:0000313" key="1">
    <source>
        <dbReference type="EMBL" id="MFH0270568.1"/>
    </source>
</evidence>
<dbReference type="RefSeq" id="WP_394631698.1">
    <property type="nucleotide sequence ID" value="NZ_JBIHSE010000001.1"/>
</dbReference>
<dbReference type="EMBL" id="JBIHSE010000001">
    <property type="protein sequence ID" value="MFH0270568.1"/>
    <property type="molecule type" value="Genomic_DNA"/>
</dbReference>
<protein>
    <submittedName>
        <fullName evidence="1">Uncharacterized protein</fullName>
    </submittedName>
</protein>
<comment type="caution">
    <text evidence="1">The sequence shown here is derived from an EMBL/GenBank/DDBJ whole genome shotgun (WGS) entry which is preliminary data.</text>
</comment>
<gene>
    <name evidence="1" type="ORF">ACGRHZ_04400</name>
</gene>
<proteinExistence type="predicted"/>
<name>A0ABW7J660_9VIBR</name>
<sequence length="136" mass="15921">MESLELFLLNQSIEQIQKRFRQSGMEEQQTILQYLEAIAKKLSPPEVHRSQSNILADIRDAMEGKRARVFFSHSFVSWYRSGNAKCVPQLHHWSYLDFSNRSLFVEMLALRDLGHFDDEALFQFEQYCLEVMGGDA</sequence>
<organism evidence="1 2">
    <name type="scientific">Vibrio jasicida</name>
    <dbReference type="NCBI Taxonomy" id="766224"/>
    <lineage>
        <taxon>Bacteria</taxon>
        <taxon>Pseudomonadati</taxon>
        <taxon>Pseudomonadota</taxon>
        <taxon>Gammaproteobacteria</taxon>
        <taxon>Vibrionales</taxon>
        <taxon>Vibrionaceae</taxon>
        <taxon>Vibrio</taxon>
    </lineage>
</organism>
<reference evidence="1 2" key="1">
    <citation type="submission" date="2024-10" db="EMBL/GenBank/DDBJ databases">
        <authorList>
            <person name="Yibar A."/>
            <person name="Saticioglu I.B."/>
            <person name="Duman M."/>
            <person name="Ajmi N."/>
            <person name="Gurler F."/>
            <person name="Ay H."/>
            <person name="Onuk E."/>
            <person name="Guler S."/>
            <person name="Romalde J.L."/>
        </authorList>
    </citation>
    <scope>NUCLEOTIDE SEQUENCE [LARGE SCALE GENOMIC DNA]</scope>
    <source>
        <strain evidence="1 2">1-TCBS-A</strain>
    </source>
</reference>
<dbReference type="Proteomes" id="UP001607221">
    <property type="component" value="Unassembled WGS sequence"/>
</dbReference>
<evidence type="ECO:0000313" key="2">
    <source>
        <dbReference type="Proteomes" id="UP001607221"/>
    </source>
</evidence>